<dbReference type="InterPro" id="IPR025286">
    <property type="entry name" value="MOFRL_assoc_dom"/>
</dbReference>
<sequence length="395" mass="43378">MRGLREDIEGLFWEGVHAATPKHLSPFFWREHSELKHLLSHPDKKNYVFALGKAAYSMALSFQDFFPVDSGFILTKYKHLPSEIASKGQLGVWKCREASHPVPDQNSERYSREVLSDLKNLNEDHQLIVLLSGGGSSLLEIPELGYSLEDIIQLNQNLLKKGLSIQEINSARKEYSALKAGKLLGQLNPNLKVYTFVISDVLGDDPNVIASAPTYPGSEYFIMGNLSSSLNAIQNKAVDLGYQVKQISNSWDLSSEETAKRMIDELLVANENPNPQAILLGGELVCPVHGNGLGGRNQETALRMAILAGSIRTNREWMFLSCGTDGTDGPTDAAGGIVGPESLKQMKTKGWDPVLELERSNSYPILKDIGSLLFTGATGTNVNDIIILLLAKRNS</sequence>
<dbReference type="Gene3D" id="3.40.50.10180">
    <property type="entry name" value="Glycerate kinase, MOFRL-like N-terminal domain"/>
    <property type="match status" value="1"/>
</dbReference>
<organism evidence="3 4">
    <name type="scientific">Leptospira brenneri</name>
    <dbReference type="NCBI Taxonomy" id="2023182"/>
    <lineage>
        <taxon>Bacteria</taxon>
        <taxon>Pseudomonadati</taxon>
        <taxon>Spirochaetota</taxon>
        <taxon>Spirochaetia</taxon>
        <taxon>Leptospirales</taxon>
        <taxon>Leptospiraceae</taxon>
        <taxon>Leptospira</taxon>
    </lineage>
</organism>
<dbReference type="AlphaFoldDB" id="A0A5F1Z6M1"/>
<dbReference type="GO" id="GO:0005737">
    <property type="term" value="C:cytoplasm"/>
    <property type="evidence" value="ECO:0007669"/>
    <property type="project" value="TreeGrafter"/>
</dbReference>
<evidence type="ECO:0000313" key="3">
    <source>
        <dbReference type="EMBL" id="TGK95238.1"/>
    </source>
</evidence>
<protein>
    <submittedName>
        <fullName evidence="3">DUF4147 domain-containing protein</fullName>
    </submittedName>
</protein>
<reference evidence="3" key="1">
    <citation type="journal article" date="2019" name="PLoS Negl. Trop. Dis.">
        <title>Revisiting the worldwide diversity of Leptospira species in the environment.</title>
        <authorList>
            <person name="Vincent A.T."/>
            <person name="Schiettekatte O."/>
            <person name="Bourhy P."/>
            <person name="Veyrier F.J."/>
            <person name="Picardeau M."/>
        </authorList>
    </citation>
    <scope>NUCLEOTIDE SEQUENCE [LARGE SCALE GENOMIC DNA]</scope>
    <source>
        <strain evidence="3">201800277</strain>
    </source>
</reference>
<dbReference type="PANTHER" id="PTHR12227">
    <property type="entry name" value="GLYCERATE KINASE"/>
    <property type="match status" value="1"/>
</dbReference>
<dbReference type="RefSeq" id="WP_135676492.1">
    <property type="nucleotide sequence ID" value="NZ_RQFP01000001.1"/>
</dbReference>
<dbReference type="OrthoDB" id="9766552at2"/>
<dbReference type="EMBL" id="RQFP01000001">
    <property type="protein sequence ID" value="TGK95238.1"/>
    <property type="molecule type" value="Genomic_DNA"/>
</dbReference>
<dbReference type="InterPro" id="IPR007835">
    <property type="entry name" value="MOFRL"/>
</dbReference>
<dbReference type="GO" id="GO:0008887">
    <property type="term" value="F:glycerate kinase activity"/>
    <property type="evidence" value="ECO:0007669"/>
    <property type="project" value="InterPro"/>
</dbReference>
<dbReference type="Proteomes" id="UP000297891">
    <property type="component" value="Unassembled WGS sequence"/>
</dbReference>
<keyword evidence="4" id="KW-1185">Reference proteome</keyword>
<gene>
    <name evidence="3" type="ORF">EHQ30_00930</name>
</gene>
<evidence type="ECO:0000259" key="2">
    <source>
        <dbReference type="Pfam" id="PF13660"/>
    </source>
</evidence>
<feature type="domain" description="MOFRL-associated" evidence="2">
    <location>
        <begin position="9"/>
        <end position="218"/>
    </location>
</feature>
<dbReference type="InterPro" id="IPR039760">
    <property type="entry name" value="MOFRL_protein"/>
</dbReference>
<name>A0A5F1Z6M1_9LEPT</name>
<comment type="caution">
    <text evidence="3">The sequence shown here is derived from an EMBL/GenBank/DDBJ whole genome shotgun (WGS) entry which is preliminary data.</text>
</comment>
<dbReference type="PANTHER" id="PTHR12227:SF0">
    <property type="entry name" value="GLYCERATE KINASE"/>
    <property type="match status" value="1"/>
</dbReference>
<dbReference type="InterPro" id="IPR038614">
    <property type="entry name" value="GK_N_sf"/>
</dbReference>
<dbReference type="Pfam" id="PF05161">
    <property type="entry name" value="MOFRL"/>
    <property type="match status" value="1"/>
</dbReference>
<evidence type="ECO:0000313" key="4">
    <source>
        <dbReference type="Proteomes" id="UP000297891"/>
    </source>
</evidence>
<feature type="domain" description="MOFRL" evidence="1">
    <location>
        <begin position="277"/>
        <end position="384"/>
    </location>
</feature>
<evidence type="ECO:0000259" key="1">
    <source>
        <dbReference type="Pfam" id="PF05161"/>
    </source>
</evidence>
<accession>A0A5F1Z6M1</accession>
<proteinExistence type="predicted"/>
<dbReference type="SUPFAM" id="SSF82544">
    <property type="entry name" value="GckA/TtuD-like"/>
    <property type="match status" value="1"/>
</dbReference>
<dbReference type="Pfam" id="PF13660">
    <property type="entry name" value="DUF4147"/>
    <property type="match status" value="1"/>
</dbReference>